<dbReference type="EMBL" id="JAGGKX010000029">
    <property type="protein sequence ID" value="MBP1971610.1"/>
    <property type="molecule type" value="Genomic_DNA"/>
</dbReference>
<evidence type="ECO:0000313" key="3">
    <source>
        <dbReference type="Proteomes" id="UP001519345"/>
    </source>
</evidence>
<keyword evidence="2" id="KW-0132">Cell division</keyword>
<dbReference type="GO" id="GO:0051301">
    <property type="term" value="P:cell division"/>
    <property type="evidence" value="ECO:0007669"/>
    <property type="project" value="UniProtKB-KW"/>
</dbReference>
<reference evidence="2 3" key="1">
    <citation type="submission" date="2021-03" db="EMBL/GenBank/DDBJ databases">
        <title>Genomic Encyclopedia of Type Strains, Phase IV (KMG-IV): sequencing the most valuable type-strain genomes for metagenomic binning, comparative biology and taxonomic classification.</title>
        <authorList>
            <person name="Goeker M."/>
        </authorList>
    </citation>
    <scope>NUCLEOTIDE SEQUENCE [LARGE SCALE GENOMIC DNA]</scope>
    <source>
        <strain evidence="2 3">DSM 25609</strain>
    </source>
</reference>
<keyword evidence="2" id="KW-0131">Cell cycle</keyword>
<comment type="caution">
    <text evidence="2">The sequence shown here is derived from an EMBL/GenBank/DDBJ whole genome shotgun (WGS) entry which is preliminary data.</text>
</comment>
<name>A0ABS4IL24_9BACI</name>
<feature type="compositionally biased region" description="Basic and acidic residues" evidence="1">
    <location>
        <begin position="40"/>
        <end position="56"/>
    </location>
</feature>
<protein>
    <submittedName>
        <fullName evidence="2">FtsZ-binding cell division protein ZapB</fullName>
    </submittedName>
</protein>
<evidence type="ECO:0000256" key="1">
    <source>
        <dbReference type="SAM" id="MobiDB-lite"/>
    </source>
</evidence>
<feature type="region of interest" description="Disordered" evidence="1">
    <location>
        <begin position="40"/>
        <end position="72"/>
    </location>
</feature>
<proteinExistence type="predicted"/>
<accession>A0ABS4IL24</accession>
<dbReference type="Proteomes" id="UP001519345">
    <property type="component" value="Unassembled WGS sequence"/>
</dbReference>
<sequence>MNAKQRLQEALNTQKTIATKKLKTLLRDSYIKEIKELRKENNRLSQSRHDYKQKWERVRKKNRNLKDKLEGE</sequence>
<gene>
    <name evidence="2" type="ORF">J2Z83_003761</name>
</gene>
<evidence type="ECO:0000313" key="2">
    <source>
        <dbReference type="EMBL" id="MBP1971610.1"/>
    </source>
</evidence>
<organism evidence="2 3">
    <name type="scientific">Virgibacillus natechei</name>
    <dbReference type="NCBI Taxonomy" id="1216297"/>
    <lineage>
        <taxon>Bacteria</taxon>
        <taxon>Bacillati</taxon>
        <taxon>Bacillota</taxon>
        <taxon>Bacilli</taxon>
        <taxon>Bacillales</taxon>
        <taxon>Bacillaceae</taxon>
        <taxon>Virgibacillus</taxon>
    </lineage>
</organism>
<keyword evidence="3" id="KW-1185">Reference proteome</keyword>